<accession>A0A365KWX5</accession>
<feature type="transmembrane region" description="Helical" evidence="1">
    <location>
        <begin position="104"/>
        <end position="125"/>
    </location>
</feature>
<comment type="caution">
    <text evidence="2">The sequence shown here is derived from an EMBL/GenBank/DDBJ whole genome shotgun (WGS) entry which is preliminary data.</text>
</comment>
<feature type="transmembrane region" description="Helical" evidence="1">
    <location>
        <begin position="6"/>
        <end position="24"/>
    </location>
</feature>
<name>A0A365KWX5_9BACL</name>
<gene>
    <name evidence="2" type="ORF">DP120_09205</name>
</gene>
<keyword evidence="1" id="KW-0812">Transmembrane</keyword>
<organism evidence="2 3">
    <name type="scientific">Planococcus halotolerans</name>
    <dbReference type="NCBI Taxonomy" id="2233542"/>
    <lineage>
        <taxon>Bacteria</taxon>
        <taxon>Bacillati</taxon>
        <taxon>Bacillota</taxon>
        <taxon>Bacilli</taxon>
        <taxon>Bacillales</taxon>
        <taxon>Caryophanaceae</taxon>
        <taxon>Planococcus</taxon>
    </lineage>
</organism>
<dbReference type="AlphaFoldDB" id="A0A365KWX5"/>
<keyword evidence="1" id="KW-1133">Transmembrane helix</keyword>
<sequence length="133" mass="16082">MQQYQGFLITIALILLIVLTSRYFKWWVKGIITIYYIAFAYIFITVRNEINQKYEGIQPVPEAYWDENSEWVYQMSDFLHVPLFVILVYIYIRWIRRVDTAWAKVLIVLTLIPATILFLFSHFMFNFGYGYRP</sequence>
<keyword evidence="1" id="KW-0472">Membrane</keyword>
<dbReference type="EMBL" id="QLZR01000003">
    <property type="protein sequence ID" value="RAZ77650.1"/>
    <property type="molecule type" value="Genomic_DNA"/>
</dbReference>
<feature type="transmembrane region" description="Helical" evidence="1">
    <location>
        <begin position="31"/>
        <end position="51"/>
    </location>
</feature>
<reference evidence="2 3" key="1">
    <citation type="submission" date="2018-06" db="EMBL/GenBank/DDBJ databases">
        <title>The draft genome sequences of strains SCU63 and S1.</title>
        <authorList>
            <person name="Gan L."/>
        </authorList>
    </citation>
    <scope>NUCLEOTIDE SEQUENCE [LARGE SCALE GENOMIC DNA]</scope>
    <source>
        <strain evidence="2 3">SCU63</strain>
    </source>
</reference>
<proteinExistence type="predicted"/>
<feature type="transmembrane region" description="Helical" evidence="1">
    <location>
        <begin position="71"/>
        <end position="92"/>
    </location>
</feature>
<evidence type="ECO:0000313" key="3">
    <source>
        <dbReference type="Proteomes" id="UP000251002"/>
    </source>
</evidence>
<evidence type="ECO:0000313" key="2">
    <source>
        <dbReference type="EMBL" id="RAZ77650.1"/>
    </source>
</evidence>
<dbReference type="RefSeq" id="WP_112223377.1">
    <property type="nucleotide sequence ID" value="NZ_CP047673.1"/>
</dbReference>
<protein>
    <submittedName>
        <fullName evidence="2">Uncharacterized protein</fullName>
    </submittedName>
</protein>
<dbReference type="Proteomes" id="UP000251002">
    <property type="component" value="Unassembled WGS sequence"/>
</dbReference>
<keyword evidence="3" id="KW-1185">Reference proteome</keyword>
<evidence type="ECO:0000256" key="1">
    <source>
        <dbReference type="SAM" id="Phobius"/>
    </source>
</evidence>